<evidence type="ECO:0000313" key="3">
    <source>
        <dbReference type="Proteomes" id="UP000011607"/>
    </source>
</evidence>
<dbReference type="EMBL" id="AOMA01000108">
    <property type="protein sequence ID" value="EMA37239.1"/>
    <property type="molecule type" value="Genomic_DNA"/>
</dbReference>
<feature type="compositionally biased region" description="Acidic residues" evidence="1">
    <location>
        <begin position="357"/>
        <end position="377"/>
    </location>
</feature>
<organism evidence="2 3">
    <name type="scientific">Halobiforma nitratireducens JCM 10879</name>
    <dbReference type="NCBI Taxonomy" id="1227454"/>
    <lineage>
        <taxon>Archaea</taxon>
        <taxon>Methanobacteriati</taxon>
        <taxon>Methanobacteriota</taxon>
        <taxon>Stenosarchaea group</taxon>
        <taxon>Halobacteria</taxon>
        <taxon>Halobacteriales</taxon>
        <taxon>Natrialbaceae</taxon>
        <taxon>Halobiforma</taxon>
    </lineage>
</organism>
<comment type="caution">
    <text evidence="2">The sequence shown here is derived from an EMBL/GenBank/DDBJ whole genome shotgun (WGS) entry which is preliminary data.</text>
</comment>
<evidence type="ECO:0000256" key="1">
    <source>
        <dbReference type="SAM" id="MobiDB-lite"/>
    </source>
</evidence>
<dbReference type="Proteomes" id="UP000011607">
    <property type="component" value="Unassembled WGS sequence"/>
</dbReference>
<protein>
    <submittedName>
        <fullName evidence="2">Uncharacterized protein</fullName>
    </submittedName>
</protein>
<feature type="compositionally biased region" description="Polar residues" evidence="1">
    <location>
        <begin position="197"/>
        <end position="207"/>
    </location>
</feature>
<feature type="compositionally biased region" description="Polar residues" evidence="1">
    <location>
        <begin position="301"/>
        <end position="314"/>
    </location>
</feature>
<accession>M0LY03</accession>
<gene>
    <name evidence="2" type="ORF">C446_11050</name>
</gene>
<dbReference type="AlphaFoldDB" id="M0LY03"/>
<feature type="region of interest" description="Disordered" evidence="1">
    <location>
        <begin position="170"/>
        <end position="210"/>
    </location>
</feature>
<name>M0LY03_9EURY</name>
<proteinExistence type="predicted"/>
<evidence type="ECO:0000313" key="2">
    <source>
        <dbReference type="EMBL" id="EMA37239.1"/>
    </source>
</evidence>
<sequence length="377" mass="40158">MAYGSTEGVDRFLGVLDRLGVTNAELRRLYDCSPDEQLREAVRRAATEDRTRELERALEDTGRAFELGTRVTTEVGEPLSVALNAYGYALDVSSSGPELEVVAFDTVTNTVERVRAPPYPDPFRDALESAVLAPAGLCTVALANGATLLVDRRSLARLRDEYGNRIEPFGEPLLRADAGPTETLDPQAHGEDRERQPTTGERLSETASDGEVGDIEAFVENASDRALEALSEELEASGPSRHVSDGIDEDEVDRTIADGEVGGGPTTTVSTSGIDEVFDDLETTISSDSGADADCDRDGGHTSTDATESVTSDTGGEPDDSSPNGNVESDIHGDSEPTIADRSTGETDFADLVAQTQEDDVDPDAILSEDDDVLVED</sequence>
<dbReference type="RefSeq" id="WP_006673117.1">
    <property type="nucleotide sequence ID" value="NZ_AOMA01000108.1"/>
</dbReference>
<reference evidence="2 3" key="1">
    <citation type="journal article" date="2014" name="PLoS Genet.">
        <title>Phylogenetically driven sequencing of extremely halophilic archaea reveals strategies for static and dynamic osmo-response.</title>
        <authorList>
            <person name="Becker E.A."/>
            <person name="Seitzer P.M."/>
            <person name="Tritt A."/>
            <person name="Larsen D."/>
            <person name="Krusor M."/>
            <person name="Yao A.I."/>
            <person name="Wu D."/>
            <person name="Madern D."/>
            <person name="Eisen J.A."/>
            <person name="Darling A.E."/>
            <person name="Facciotti M.T."/>
        </authorList>
    </citation>
    <scope>NUCLEOTIDE SEQUENCE [LARGE SCALE GENOMIC DNA]</scope>
    <source>
        <strain evidence="2 3">JCM 10879</strain>
    </source>
</reference>
<dbReference type="eggNOG" id="arCOG03730">
    <property type="taxonomic scope" value="Archaea"/>
</dbReference>
<feature type="region of interest" description="Disordered" evidence="1">
    <location>
        <begin position="256"/>
        <end position="377"/>
    </location>
</feature>
<keyword evidence="3" id="KW-1185">Reference proteome</keyword>